<reference evidence="4" key="1">
    <citation type="journal article" date="2020" name="J. Eukaryot. Microbiol.">
        <title>De novo Sequencing, Assembly and Annotation of the Transcriptome for the Free-Living Testate Amoeba Arcella intermedia.</title>
        <authorList>
            <person name="Ribeiro G.M."/>
            <person name="Porfirio-Sousa A.L."/>
            <person name="Maurer-Alcala X.X."/>
            <person name="Katz L.A."/>
            <person name="Lahr D.J.G."/>
        </authorList>
    </citation>
    <scope>NUCLEOTIDE SEQUENCE</scope>
</reference>
<feature type="domain" description="TPPC8 C-terminal Ig-like" evidence="1">
    <location>
        <begin position="1159"/>
        <end position="1252"/>
    </location>
</feature>
<sequence length="1279" mass="145410">MEDSSSSGLRYLLGNCFAPSILVLTTKEVEEACLKNKVTFLSLLSLFSKVQKKITYRLVNGSKTIRREYISVNCLSPEMLSQSSSRRLPPPQVIARCTDEQNLSPDQLPIGDVKKLQAFLKSGRFQTPWFDRYCWQFFKSVGCSEHEVFDHPVAVMMVTSSNDPEPFKTYQSLFTTHKSSIPNYMDQFVLKIYVVLQDCYGIQPVKLPAPQHVELKQRLFPAQIHFVNINSLPELRPIPQYLNLLEQAPPVQASYLSNSDWESVSELLGSAVSEEMINYMKAEINNINQEVERQRSGIGHKFKMWFGKSLGPKKNDGGADALRYELNSLEFQQRRLADWAYMLEDYWLAHKTYKSLSEVYHSDNSPLWEAGALEMQAVSSFMMGATPSPIREEDTLLDQAEKCYTRVQGTQYHTRRCQKIRGMMLSSWFKDRIRAAQFYAFLGDRESTVILRALYLEQAAYSYLQLPGRVAHRKFAFRMILAAEIFEQLSLVDHAVRCLSQAYCIYANQDWSAIDDQLHFKIARFSFLLGRVDVAASFMYKLLASNSQSAPLQNQYIREYIHIENAYKKLNPNKQILDVPLPVIDTKKVKIRLRDDSDEGSGKGDQDPVFKVLEEDIESLGIPKDKRSFTLFLRKKKNKSRMAIVNENIFVETEMHNPLNVPLQLTDMRLICEATEKKNGDSGSSSSSGKYEVIPCDTLLAPLSVKNVLFAIKPLCQGTIAIKGITFKLFGQVEGKRLFGIATGTNSKGLEVIQVCEEMPLLTPSFIDWPSQLHHGELCPITLRLLNNGQTAISSIRMSMSHPGFFSIPQFNQSVLDLWSRFEDITESNLHLSTIEIPLKENLRPSNSIDVPIWIRAFNTGHHHFKFLFRYTSDAVNSTIPSRIQRAVASMEILPSLNINTMIYPSQLMAGHWMVGMEVENLASTKIDLSQLQIIGKYWEGKFISSTTGEDVKNMSIDVGKKVIYFCNLSLLENNECPTASVINKEKPEETVQISLENYQLQYSTPFLKDFGEKNGHAFPLYDNLYRERVLMEGKNHILATHGKTGTAGFAAFVSSDEKKQTSSDQVEFDKKTIENAQTIHNHFVHLMLTWRSNEKVGQFNHINISLLPPQTTNNLPQNAPIPVTRQRTKSTSLLPNVFVEESVPLTLTLESITEIQNFQFNNSFCQVPISVIVMNISPISSVDFEIEALKPSDALPDNYARLYTLPQKRYFWSGVTSYQHTLAPKQSVTIQLTAVFTSPGTYNINRLKLNAHSPDPLNPKHIKDYLIYSTTSHLVIVT</sequence>
<dbReference type="Pfam" id="PF24542">
    <property type="entry name" value="Ig_TPPC8_C"/>
    <property type="match status" value="1"/>
</dbReference>
<feature type="domain" description="TPPC8 first Ig-like" evidence="3">
    <location>
        <begin position="630"/>
        <end position="736"/>
    </location>
</feature>
<dbReference type="Pfam" id="PF24544">
    <property type="entry name" value="Ig_TPPC8_2nd"/>
    <property type="match status" value="1"/>
</dbReference>
<evidence type="ECO:0000259" key="3">
    <source>
        <dbReference type="Pfam" id="PF24545"/>
    </source>
</evidence>
<feature type="domain" description="TPPC8 second Ig-like" evidence="2">
    <location>
        <begin position="776"/>
        <end position="883"/>
    </location>
</feature>
<dbReference type="InterPro" id="IPR057651">
    <property type="entry name" value="Ig_TPPC8_C"/>
</dbReference>
<dbReference type="EMBL" id="GIBP01000112">
    <property type="protein sequence ID" value="NDV29081.1"/>
    <property type="molecule type" value="Transcribed_RNA"/>
</dbReference>
<proteinExistence type="predicted"/>
<name>A0A6B2KWS0_9EUKA</name>
<evidence type="ECO:0000259" key="2">
    <source>
        <dbReference type="Pfam" id="PF24544"/>
    </source>
</evidence>
<dbReference type="PANTHER" id="PTHR12975">
    <property type="entry name" value="TRANSPORT PROTEIN TRAPP"/>
    <property type="match status" value="1"/>
</dbReference>
<evidence type="ECO:0000259" key="1">
    <source>
        <dbReference type="Pfam" id="PF24542"/>
    </source>
</evidence>
<dbReference type="GO" id="GO:1990072">
    <property type="term" value="C:TRAPPIII protein complex"/>
    <property type="evidence" value="ECO:0007669"/>
    <property type="project" value="TreeGrafter"/>
</dbReference>
<dbReference type="InterPro" id="IPR058541">
    <property type="entry name" value="Ig_TPPC8_1st"/>
</dbReference>
<dbReference type="InterPro" id="IPR058538">
    <property type="entry name" value="Ig_TPPC8_2nd"/>
</dbReference>
<protein>
    <submittedName>
        <fullName evidence="4">Uncharacterized protein</fullName>
    </submittedName>
</protein>
<accession>A0A6B2KWS0</accession>
<organism evidence="4">
    <name type="scientific">Arcella intermedia</name>
    <dbReference type="NCBI Taxonomy" id="1963864"/>
    <lineage>
        <taxon>Eukaryota</taxon>
        <taxon>Amoebozoa</taxon>
        <taxon>Tubulinea</taxon>
        <taxon>Elardia</taxon>
        <taxon>Arcellinida</taxon>
        <taxon>Sphaerothecina</taxon>
        <taxon>Arcellidae</taxon>
        <taxon>Arcella</taxon>
    </lineage>
</organism>
<dbReference type="PANTHER" id="PTHR12975:SF6">
    <property type="entry name" value="TRAFFICKING PROTEIN PARTICLE COMPLEX SUBUNIT 8"/>
    <property type="match status" value="1"/>
</dbReference>
<dbReference type="Pfam" id="PF24545">
    <property type="entry name" value="Ig_TPPC8_1st"/>
    <property type="match status" value="1"/>
</dbReference>
<evidence type="ECO:0000313" key="4">
    <source>
        <dbReference type="EMBL" id="NDV29081.1"/>
    </source>
</evidence>
<dbReference type="Pfam" id="PF12739">
    <property type="entry name" value="TRAPPC-Trs85"/>
    <property type="match status" value="1"/>
</dbReference>
<dbReference type="AlphaFoldDB" id="A0A6B2KWS0"/>
<dbReference type="InterPro" id="IPR024420">
    <property type="entry name" value="TRAPP_III_complex_Trs85"/>
</dbReference>